<evidence type="ECO:0000256" key="1">
    <source>
        <dbReference type="SAM" id="Phobius"/>
    </source>
</evidence>
<evidence type="ECO:0000313" key="4">
    <source>
        <dbReference type="Proteomes" id="UP000824091"/>
    </source>
</evidence>
<reference evidence="3" key="2">
    <citation type="journal article" date="2021" name="PeerJ">
        <title>Extensive microbial diversity within the chicken gut microbiome revealed by metagenomics and culture.</title>
        <authorList>
            <person name="Gilroy R."/>
            <person name="Ravi A."/>
            <person name="Getino M."/>
            <person name="Pursley I."/>
            <person name="Horton D.L."/>
            <person name="Alikhan N.F."/>
            <person name="Baker D."/>
            <person name="Gharbi K."/>
            <person name="Hall N."/>
            <person name="Watson M."/>
            <person name="Adriaenssens E.M."/>
            <person name="Foster-Nyarko E."/>
            <person name="Jarju S."/>
            <person name="Secka A."/>
            <person name="Antonio M."/>
            <person name="Oren A."/>
            <person name="Chaudhuri R.R."/>
            <person name="La Ragione R."/>
            <person name="Hildebrand F."/>
            <person name="Pallen M.J."/>
        </authorList>
    </citation>
    <scope>NUCLEOTIDE SEQUENCE</scope>
    <source>
        <strain evidence="3">11300</strain>
    </source>
</reference>
<dbReference type="EMBL" id="DVMO01000132">
    <property type="protein sequence ID" value="HIU28407.1"/>
    <property type="molecule type" value="Genomic_DNA"/>
</dbReference>
<name>A0A9D1I618_9FIRM</name>
<feature type="domain" description="DUF4367" evidence="2">
    <location>
        <begin position="150"/>
        <end position="233"/>
    </location>
</feature>
<dbReference type="AlphaFoldDB" id="A0A9D1I618"/>
<accession>A0A9D1I618</accession>
<dbReference type="InterPro" id="IPR025377">
    <property type="entry name" value="DUF4367"/>
</dbReference>
<keyword evidence="1" id="KW-1133">Transmembrane helix</keyword>
<keyword evidence="1" id="KW-0812">Transmembrane</keyword>
<evidence type="ECO:0000313" key="3">
    <source>
        <dbReference type="EMBL" id="HIU28407.1"/>
    </source>
</evidence>
<protein>
    <submittedName>
        <fullName evidence="3">DUF4367 domain-containing protein</fullName>
    </submittedName>
</protein>
<keyword evidence="1" id="KW-0472">Membrane</keyword>
<feature type="non-terminal residue" evidence="3">
    <location>
        <position position="235"/>
    </location>
</feature>
<reference evidence="3" key="1">
    <citation type="submission" date="2020-10" db="EMBL/GenBank/DDBJ databases">
        <authorList>
            <person name="Gilroy R."/>
        </authorList>
    </citation>
    <scope>NUCLEOTIDE SEQUENCE</scope>
    <source>
        <strain evidence="3">11300</strain>
    </source>
</reference>
<proteinExistence type="predicted"/>
<feature type="transmembrane region" description="Helical" evidence="1">
    <location>
        <begin position="90"/>
        <end position="110"/>
    </location>
</feature>
<comment type="caution">
    <text evidence="3">The sequence shown here is derived from an EMBL/GenBank/DDBJ whole genome shotgun (WGS) entry which is preliminary data.</text>
</comment>
<dbReference type="Pfam" id="PF14285">
    <property type="entry name" value="DUF4367"/>
    <property type="match status" value="1"/>
</dbReference>
<dbReference type="Proteomes" id="UP000824091">
    <property type="component" value="Unassembled WGS sequence"/>
</dbReference>
<gene>
    <name evidence="3" type="ORF">IAD16_08515</name>
</gene>
<organism evidence="3 4">
    <name type="scientific">Candidatus Fimisoma avicola</name>
    <dbReference type="NCBI Taxonomy" id="2840826"/>
    <lineage>
        <taxon>Bacteria</taxon>
        <taxon>Bacillati</taxon>
        <taxon>Bacillota</taxon>
        <taxon>Clostridia</taxon>
        <taxon>Eubacteriales</taxon>
        <taxon>Candidatus Fimisoma</taxon>
    </lineage>
</organism>
<sequence length="235" mass="27224">MRTGVEEMREKDNKIPADDIDTFGFTEEELEMLGQLAGEMLERETRAYEERIQNTPELRDLKPDEKILAMLRQKDRERAAARRRKKIDKAVRIAAIFLISIVMVGAIGMGTSEAFRIKVFSFFSNDGDGSVTIRSEETQLLAGWEDYWYPEYMPEGFELVGAEQDDMGKYMLFESDNSDENINIIMSKEDNFVIEQNTEETTIEEVEIGYHKGYIATDNLYDICILVWQTDEHLI</sequence>
<evidence type="ECO:0000259" key="2">
    <source>
        <dbReference type="Pfam" id="PF14285"/>
    </source>
</evidence>